<organism evidence="1">
    <name type="scientific">Bodo saltans virus</name>
    <dbReference type="NCBI Taxonomy" id="2024608"/>
    <lineage>
        <taxon>Viruses</taxon>
        <taxon>Varidnaviria</taxon>
        <taxon>Bamfordvirae</taxon>
        <taxon>Nucleocytoviricota</taxon>
        <taxon>Megaviricetes</taxon>
        <taxon>Imitervirales</taxon>
        <taxon>Mimiviridae</taxon>
        <taxon>Klosneuvirinae</taxon>
        <taxon>Theiavirus</taxon>
        <taxon>Theiavirus salishense</taxon>
    </lineage>
</organism>
<dbReference type="EMBL" id="MF782455">
    <property type="protein sequence ID" value="ATZ81122.1"/>
    <property type="molecule type" value="Genomic_DNA"/>
</dbReference>
<sequence length="382" mass="43083">MINSNTFDQIEQLLENDKVNNDEIISLPTCNASEFEQESSNIDSMFVSIVSGSPFDCPPSVMITEEGKFVQIKRIGYNSFNTIYSVFVNNSPPESKFKKETEQIKKMSPKNVVFNFECCGGIQNETFPDEKNTLMSIFYFLRNGYTIQVADFTLKALITGWKKFENDPQFSILFGSACPFVKIDECNDQMNLKFSIDALANCDVPQLRAVALLVEPDKITPNKNPLVFPSEPIQELQQTTQNISDSGSLTLHVMGSTIVASFIEQQNAVYTSTILTVASFQKYNNNNNLLYQIKAHNSEHTGTLGHALLNYPEGGKLICSTGHFCELTKINTTQERLRAYTCRMPTRLSAWYEEQINRATTTEENTRLASDMMQMCSNTGDY</sequence>
<keyword evidence="2" id="KW-1185">Reference proteome</keyword>
<accession>A0A2H4UW04</accession>
<evidence type="ECO:0000313" key="1">
    <source>
        <dbReference type="EMBL" id="ATZ81122.1"/>
    </source>
</evidence>
<name>A0A2H4UW04_9VIRU</name>
<evidence type="ECO:0000313" key="2">
    <source>
        <dbReference type="Proteomes" id="UP000240325"/>
    </source>
</evidence>
<proteinExistence type="predicted"/>
<gene>
    <name evidence="1" type="ORF">BMW23_1078</name>
</gene>
<reference evidence="1" key="1">
    <citation type="journal article" date="2017" name="Elife">
        <title>The kinetoplastid-infecting Bodo saltans virus (BsV), a window into the most abundant giant viruses in the sea.</title>
        <authorList>
            <person name="Deeg C.M."/>
            <person name="Chow C.-E.T."/>
            <person name="Suttle C.A."/>
        </authorList>
    </citation>
    <scope>NUCLEOTIDE SEQUENCE</scope>
    <source>
        <strain evidence="1">NG1</strain>
    </source>
</reference>
<protein>
    <submittedName>
        <fullName evidence="1">Uncharacterized protein</fullName>
    </submittedName>
</protein>
<dbReference type="Proteomes" id="UP000240325">
    <property type="component" value="Segment"/>
</dbReference>